<dbReference type="Pfam" id="PF05007">
    <property type="entry name" value="Mannosyl_trans"/>
    <property type="match status" value="1"/>
</dbReference>
<dbReference type="PANTHER" id="PTHR12886">
    <property type="entry name" value="PIG-M MANNOSYLTRANSFERASE"/>
    <property type="match status" value="1"/>
</dbReference>
<dbReference type="EC" id="2.4.1.-" evidence="13"/>
<feature type="transmembrane region" description="Helical" evidence="13">
    <location>
        <begin position="215"/>
        <end position="237"/>
    </location>
</feature>
<evidence type="ECO:0000256" key="6">
    <source>
        <dbReference type="ARBA" id="ARBA00022676"/>
    </source>
</evidence>
<evidence type="ECO:0000256" key="12">
    <source>
        <dbReference type="ARBA" id="ARBA00025399"/>
    </source>
</evidence>
<evidence type="ECO:0000256" key="7">
    <source>
        <dbReference type="ARBA" id="ARBA00022679"/>
    </source>
</evidence>
<comment type="similarity">
    <text evidence="3 13">Belongs to the PIGM family.</text>
</comment>
<evidence type="ECO:0000313" key="15">
    <source>
        <dbReference type="EMBL" id="PWZ02671.1"/>
    </source>
</evidence>
<evidence type="ECO:0000256" key="14">
    <source>
        <dbReference type="SAM" id="SignalP"/>
    </source>
</evidence>
<dbReference type="STRING" id="1882483.A0A317XZF5"/>
<dbReference type="UniPathway" id="UPA00196"/>
<dbReference type="FunCoup" id="A0A317XZF5">
    <property type="interactions" value="265"/>
</dbReference>
<feature type="transmembrane region" description="Helical" evidence="13">
    <location>
        <begin position="350"/>
        <end position="374"/>
    </location>
</feature>
<keyword evidence="8 13" id="KW-0812">Transmembrane</keyword>
<dbReference type="InterPro" id="IPR007704">
    <property type="entry name" value="PIG-M"/>
</dbReference>
<evidence type="ECO:0000256" key="4">
    <source>
        <dbReference type="ARBA" id="ARBA00013797"/>
    </source>
</evidence>
<gene>
    <name evidence="15" type="ORF">BCV70DRAFT_153919</name>
</gene>
<dbReference type="GO" id="GO:0004376">
    <property type="term" value="F:GPI mannosyltransferase activity"/>
    <property type="evidence" value="ECO:0007669"/>
    <property type="project" value="InterPro"/>
</dbReference>
<evidence type="ECO:0000256" key="9">
    <source>
        <dbReference type="ARBA" id="ARBA00022824"/>
    </source>
</evidence>
<dbReference type="OrthoDB" id="1741594at2759"/>
<dbReference type="GO" id="GO:0051751">
    <property type="term" value="F:alpha-1,4-mannosyltransferase activity"/>
    <property type="evidence" value="ECO:0007669"/>
    <property type="project" value="InterPro"/>
</dbReference>
<feature type="transmembrane region" description="Helical" evidence="13">
    <location>
        <begin position="192"/>
        <end position="209"/>
    </location>
</feature>
<evidence type="ECO:0000313" key="16">
    <source>
        <dbReference type="Proteomes" id="UP000246740"/>
    </source>
</evidence>
<feature type="chain" id="PRO_5016355191" description="GPI mannosyltransferase 1" evidence="14">
    <location>
        <begin position="34"/>
        <end position="569"/>
    </location>
</feature>
<dbReference type="GO" id="GO:1990529">
    <property type="term" value="C:glycosylphosphatidylinositol-mannosyltransferase I complex"/>
    <property type="evidence" value="ECO:0007669"/>
    <property type="project" value="TreeGrafter"/>
</dbReference>
<feature type="transmembrane region" description="Helical" evidence="13">
    <location>
        <begin position="309"/>
        <end position="330"/>
    </location>
</feature>
<keyword evidence="9 13" id="KW-0256">Endoplasmic reticulum</keyword>
<feature type="transmembrane region" description="Helical" evidence="13">
    <location>
        <begin position="144"/>
        <end position="162"/>
    </location>
</feature>
<evidence type="ECO:0000256" key="11">
    <source>
        <dbReference type="ARBA" id="ARBA00023136"/>
    </source>
</evidence>
<keyword evidence="14" id="KW-0732">Signal</keyword>
<keyword evidence="5 13" id="KW-0337">GPI-anchor biosynthesis</keyword>
<reference evidence="15 16" key="1">
    <citation type="journal article" date="2018" name="Mol. Biol. Evol.">
        <title>Broad Genomic Sampling Reveals a Smut Pathogenic Ancestry of the Fungal Clade Ustilaginomycotina.</title>
        <authorList>
            <person name="Kijpornyongpan T."/>
            <person name="Mondo S.J."/>
            <person name="Barry K."/>
            <person name="Sandor L."/>
            <person name="Lee J."/>
            <person name="Lipzen A."/>
            <person name="Pangilinan J."/>
            <person name="LaButti K."/>
            <person name="Hainaut M."/>
            <person name="Henrissat B."/>
            <person name="Grigoriev I.V."/>
            <person name="Spatafora J.W."/>
            <person name="Aime M.C."/>
        </authorList>
    </citation>
    <scope>NUCLEOTIDE SEQUENCE [LARGE SCALE GENOMIC DNA]</scope>
    <source>
        <strain evidence="15 16">MCA 3645</strain>
    </source>
</reference>
<dbReference type="AlphaFoldDB" id="A0A317XZF5"/>
<evidence type="ECO:0000256" key="2">
    <source>
        <dbReference type="ARBA" id="ARBA00004687"/>
    </source>
</evidence>
<evidence type="ECO:0000256" key="3">
    <source>
        <dbReference type="ARBA" id="ARBA00011071"/>
    </source>
</evidence>
<keyword evidence="7 13" id="KW-0808">Transferase</keyword>
<feature type="transmembrane region" description="Helical" evidence="13">
    <location>
        <begin position="452"/>
        <end position="478"/>
    </location>
</feature>
<keyword evidence="10 13" id="KW-1133">Transmembrane helix</keyword>
<protein>
    <recommendedName>
        <fullName evidence="4 13">GPI mannosyltransferase 1</fullName>
        <ecNumber evidence="13">2.4.1.-</ecNumber>
    </recommendedName>
    <alternativeName>
        <fullName evidence="13">GPI mannosyltransferase I</fullName>
    </alternativeName>
</protein>
<evidence type="ECO:0000256" key="5">
    <source>
        <dbReference type="ARBA" id="ARBA00022502"/>
    </source>
</evidence>
<dbReference type="Proteomes" id="UP000246740">
    <property type="component" value="Unassembled WGS sequence"/>
</dbReference>
<comment type="function">
    <text evidence="12 13">Mannosyltransferase involved in glycosylphosphatidylinositol-anchor biosynthesis. Transfers the first alpha-1,4-mannose to GlcN-acyl-PI during GPI precursor assembly. Required for cell wall integrity.</text>
</comment>
<evidence type="ECO:0000256" key="1">
    <source>
        <dbReference type="ARBA" id="ARBA00004477"/>
    </source>
</evidence>
<comment type="pathway">
    <text evidence="2 13">Glycolipid biosynthesis; glycosylphosphatidylinositol-anchor biosynthesis.</text>
</comment>
<feature type="transmembrane region" description="Helical" evidence="13">
    <location>
        <begin position="421"/>
        <end position="440"/>
    </location>
</feature>
<dbReference type="PANTHER" id="PTHR12886:SF0">
    <property type="entry name" value="GPI MANNOSYLTRANSFERASE 1"/>
    <property type="match status" value="1"/>
</dbReference>
<dbReference type="EMBL" id="KZ819188">
    <property type="protein sequence ID" value="PWZ02671.1"/>
    <property type="molecule type" value="Genomic_DNA"/>
</dbReference>
<sequence>MQPTSWKWVYLLIGLVLRAGLLLWGDYQDRTQALPYTDVDYFVFSDAAKYLVDGCPLSKTVEASYYETDADLIDRDDLHCARGVLPAAARFLLLNDPINHSDDDSSPFRSSSPLFQVASKCYAVARPVFRLLATLGDPYARSTYRYTPFLAVLLSPIHILGWSNFGKYLFATSDVLCAVLMWMILDGRRPQGTLPGVFVHLPGIMWIANPLPAQIATRGSSEALVGLFVLLFTYFFLKSNPEAPLGLEPSYPPGNDREHGGPSDVAPVKTSTVASYQPMLPENALAIIDWSIEAFSAPIIHGLATHLKIFPVIYGVPVLAHLYSSTLAAYQPDHRRQLGFWTKHAAGIQFGLVSFAAFMTANLAAWALWGVPFIEHTFAYHIGRVDHRHNFSPYYLSSYLSIFAAPNSGTGLLLDQIWNSPLLSFGPQLLAVTALGYYVGKRDVVAAMIAQTMAFVAFNKVCTSQYFLWFLWFLPIVWPSLETSRRDTMLALAAWIGAQALWLSQAYQLEFQAKPVFARVWASGLVLFVVHAALLCWLVSSWARHRISVVKHGLVARDGGGPVKSFKTQ</sequence>
<evidence type="ECO:0000256" key="8">
    <source>
        <dbReference type="ARBA" id="ARBA00022692"/>
    </source>
</evidence>
<keyword evidence="16" id="KW-1185">Reference proteome</keyword>
<name>A0A317XZF5_9BASI</name>
<feature type="transmembrane region" description="Helical" evidence="13">
    <location>
        <begin position="520"/>
        <end position="539"/>
    </location>
</feature>
<dbReference type="InParanoid" id="A0A317XZF5"/>
<evidence type="ECO:0000256" key="13">
    <source>
        <dbReference type="RuleBase" id="RU365064"/>
    </source>
</evidence>
<organism evidence="15 16">
    <name type="scientific">Testicularia cyperi</name>
    <dbReference type="NCBI Taxonomy" id="1882483"/>
    <lineage>
        <taxon>Eukaryota</taxon>
        <taxon>Fungi</taxon>
        <taxon>Dikarya</taxon>
        <taxon>Basidiomycota</taxon>
        <taxon>Ustilaginomycotina</taxon>
        <taxon>Ustilaginomycetes</taxon>
        <taxon>Ustilaginales</taxon>
        <taxon>Anthracoideaceae</taxon>
        <taxon>Testicularia</taxon>
    </lineage>
</organism>
<accession>A0A317XZF5</accession>
<evidence type="ECO:0000256" key="10">
    <source>
        <dbReference type="ARBA" id="ARBA00022989"/>
    </source>
</evidence>
<dbReference type="GO" id="GO:0005789">
    <property type="term" value="C:endoplasmic reticulum membrane"/>
    <property type="evidence" value="ECO:0007669"/>
    <property type="project" value="UniProtKB-SubCell"/>
</dbReference>
<keyword evidence="6 13" id="KW-0328">Glycosyltransferase</keyword>
<dbReference type="GO" id="GO:0006506">
    <property type="term" value="P:GPI anchor biosynthetic process"/>
    <property type="evidence" value="ECO:0007669"/>
    <property type="project" value="UniProtKB-UniPathway"/>
</dbReference>
<keyword evidence="11 13" id="KW-0472">Membrane</keyword>
<feature type="signal peptide" evidence="14">
    <location>
        <begin position="1"/>
        <end position="33"/>
    </location>
</feature>
<proteinExistence type="inferred from homology"/>
<comment type="subcellular location">
    <subcellularLocation>
        <location evidence="1 13">Endoplasmic reticulum membrane</location>
        <topology evidence="1 13">Multi-pass membrane protein</topology>
    </subcellularLocation>
</comment>